<evidence type="ECO:0000313" key="1">
    <source>
        <dbReference type="EMBL" id="KKL13461.1"/>
    </source>
</evidence>
<dbReference type="EMBL" id="LAZR01040846">
    <property type="protein sequence ID" value="KKL13461.1"/>
    <property type="molecule type" value="Genomic_DNA"/>
</dbReference>
<reference evidence="1" key="1">
    <citation type="journal article" date="2015" name="Nature">
        <title>Complex archaea that bridge the gap between prokaryotes and eukaryotes.</title>
        <authorList>
            <person name="Spang A."/>
            <person name="Saw J.H."/>
            <person name="Jorgensen S.L."/>
            <person name="Zaremba-Niedzwiedzka K."/>
            <person name="Martijn J."/>
            <person name="Lind A.E."/>
            <person name="van Eijk R."/>
            <person name="Schleper C."/>
            <person name="Guy L."/>
            <person name="Ettema T.J."/>
        </authorList>
    </citation>
    <scope>NUCLEOTIDE SEQUENCE</scope>
</reference>
<sequence>MNKEDTKPSDIAVRCVADGKLNIMTNAIMKEWKQCNTCSYIICKECIEEFQEYKTISGSIICPGSSFRRKTHNMDLGEIKMEEILLIAKKKQIKPVTGLLIQKAFYQSSKIQTTIEDSLDETMIMLMDENINPNVSVKQEEWSNMGSVLVKRNRGKYLMWERLEGY</sequence>
<dbReference type="AlphaFoldDB" id="A0A0F9D6N2"/>
<proteinExistence type="predicted"/>
<accession>A0A0F9D6N2</accession>
<name>A0A0F9D6N2_9ZZZZ</name>
<comment type="caution">
    <text evidence="1">The sequence shown here is derived from an EMBL/GenBank/DDBJ whole genome shotgun (WGS) entry which is preliminary data.</text>
</comment>
<gene>
    <name evidence="1" type="ORF">LCGC14_2525540</name>
</gene>
<organism evidence="1">
    <name type="scientific">marine sediment metagenome</name>
    <dbReference type="NCBI Taxonomy" id="412755"/>
    <lineage>
        <taxon>unclassified sequences</taxon>
        <taxon>metagenomes</taxon>
        <taxon>ecological metagenomes</taxon>
    </lineage>
</organism>
<protein>
    <submittedName>
        <fullName evidence="1">Uncharacterized protein</fullName>
    </submittedName>
</protein>